<dbReference type="Gene3D" id="2.120.10.30">
    <property type="entry name" value="TolB, C-terminal domain"/>
    <property type="match status" value="1"/>
</dbReference>
<dbReference type="Pfam" id="PF09684">
    <property type="entry name" value="Tail_P2_I"/>
    <property type="match status" value="1"/>
</dbReference>
<dbReference type="NCBIfam" id="TIGR02242">
    <property type="entry name" value="tail_TIGR02242"/>
    <property type="match status" value="1"/>
</dbReference>
<sequence>MRIRQTYKYGIRSTVQLNGLDGIRDVHDFAIGPYGRLYVLDESGDVWMYDQENRHHERLFPSGHGLFGQHALLAASGEMLLVADLEGEQSIAAYSVSNSQTYWSFGDHRGMPILPLAVASDDDFFYAVTPLDAIRSEQGDWTSPAGGRMGVVQITKAGEVVAVIEEDKWRTKEAVSVRRLRYRYYLAVSSEQDVFVFDAAGHFLVGFPHDGEPPSRIYLPSLQFAGLAIDSRNQLYIGDSRHVDDEGEDDRFILNLGENGEWINKVPGFRGKADKLIFGERDQMYILNAESERATITVLELQRRTLENEESGMLEGILLMPALDSKEAETEWHKMQLDADIPDETQLRLSYFCSDRDSLVMNGRIVHIDTLIHDPSLTLREKNRLLAELWSEPVINPRDALFFEAKGRYLWLKLEWMGSERKTPRLNRLRVYFPRLTYLSYLPAMYQQDPGGFMERFLALFGSMFDRVESDIADLPRRFDSDLVSGSALRWLGSWLGIEVDEHWNDAQIRRFIQEAPQLYRYRGTRKGIETMVEIYTGVKPHIIEYFQYKAMRESADLRAITDLLYGMNPTSFSVLVTMEQAPTEKQRLMLQRMLDEQKPAFTEARLIVLQPWMYLDMHTYLELNTVLTEPSLLTLSPDRSMPSDTLLVDVDRDRRLDSHTRLGLDSELE</sequence>
<dbReference type="RefSeq" id="WP_377499010.1">
    <property type="nucleotide sequence ID" value="NZ_JBHMDO010000039.1"/>
</dbReference>
<dbReference type="InterPro" id="IPR011042">
    <property type="entry name" value="6-blade_b-propeller_TolB-like"/>
</dbReference>
<comment type="caution">
    <text evidence="1">The sequence shown here is derived from an EMBL/GenBank/DDBJ whole genome shotgun (WGS) entry which is preliminary data.</text>
</comment>
<accession>A0ABV5KXB2</accession>
<evidence type="ECO:0000313" key="2">
    <source>
        <dbReference type="Proteomes" id="UP001589747"/>
    </source>
</evidence>
<dbReference type="EMBL" id="JBHMDO010000039">
    <property type="protein sequence ID" value="MFB9329083.1"/>
    <property type="molecule type" value="Genomic_DNA"/>
</dbReference>
<proteinExistence type="predicted"/>
<gene>
    <name evidence="1" type="ORF">ACFFSY_24370</name>
</gene>
<dbReference type="InterPro" id="IPR006521">
    <property type="entry name" value="Tail_protein_I"/>
</dbReference>
<name>A0ABV5KXB2_9BACL</name>
<organism evidence="1 2">
    <name type="scientific">Paenibacillus aurantiacus</name>
    <dbReference type="NCBI Taxonomy" id="1936118"/>
    <lineage>
        <taxon>Bacteria</taxon>
        <taxon>Bacillati</taxon>
        <taxon>Bacillota</taxon>
        <taxon>Bacilli</taxon>
        <taxon>Bacillales</taxon>
        <taxon>Paenibacillaceae</taxon>
        <taxon>Paenibacillus</taxon>
    </lineage>
</organism>
<dbReference type="SUPFAM" id="SSF101898">
    <property type="entry name" value="NHL repeat"/>
    <property type="match status" value="1"/>
</dbReference>
<dbReference type="Proteomes" id="UP001589747">
    <property type="component" value="Unassembled WGS sequence"/>
</dbReference>
<evidence type="ECO:0000313" key="1">
    <source>
        <dbReference type="EMBL" id="MFB9329083.1"/>
    </source>
</evidence>
<dbReference type="InterPro" id="IPR011748">
    <property type="entry name" value="Unchr_phage_tail-like"/>
</dbReference>
<reference evidence="1 2" key="1">
    <citation type="submission" date="2024-09" db="EMBL/GenBank/DDBJ databases">
        <authorList>
            <person name="Sun Q."/>
            <person name="Mori K."/>
        </authorList>
    </citation>
    <scope>NUCLEOTIDE SEQUENCE [LARGE SCALE GENOMIC DNA]</scope>
    <source>
        <strain evidence="1 2">TISTR 2452</strain>
    </source>
</reference>
<keyword evidence="2" id="KW-1185">Reference proteome</keyword>
<protein>
    <submittedName>
        <fullName evidence="1">Phage tail protein</fullName>
    </submittedName>
</protein>